<feature type="region of interest" description="Disordered" evidence="1">
    <location>
        <begin position="209"/>
        <end position="232"/>
    </location>
</feature>
<evidence type="ECO:0000313" key="3">
    <source>
        <dbReference type="Proteomes" id="UP000019225"/>
    </source>
</evidence>
<dbReference type="AlphaFoldDB" id="W5WFT5"/>
<dbReference type="HOGENOM" id="CLU_526560_0_0_11"/>
<protein>
    <submittedName>
        <fullName evidence="2">Uncharacterized protein</fullName>
    </submittedName>
</protein>
<dbReference type="OrthoDB" id="5525274at2"/>
<accession>W5WFT5</accession>
<proteinExistence type="predicted"/>
<dbReference type="KEGG" id="kal:KALB_6106"/>
<sequence>MTALTVDRLSSTVHGADRAQASRVRRLLGELAERRLDEALRAAELPTGLWCLRRLDVSVRMDFGRGDLALARDWADTLVGALRAALAQRPGEVAHFVDLRHALADLVGSVALGRTDRGWAWRRVDLLGANDPEPADAPREAIVAALRRHPRYALAALLAALREAGPAALQRVLGATGWTAVAQALLAAGGVPPGGLRAVAGSVRGLSAAGEPPGAGRSPGVGGSAASREVSPGVGGLAAVSREALPGGGRSLSGDGSPEVDRPLPAEDSPAVDPRDRAAAAILARSAAAGALVRSRLRPDPDTVAAWAVLVLAEAEPGAFARADAPAVLARVAAQLAPGAMKVPLLAFNASNGTFMAPVPTEWAGLPFLLATAQDAGVPARLLADPVLAARPLRWVLHGLATRLVPLSEDDPAALAFCGLDPAQVPPTVDASPASRAEHEALTAHACRWAAVTEERLDPGTQVAHIARRHGCVQGEPGWLELVLPLHEVDLAVRRAGLDVDPGWVPWLGAVVRFRYE</sequence>
<evidence type="ECO:0000313" key="2">
    <source>
        <dbReference type="EMBL" id="AHH99466.1"/>
    </source>
</evidence>
<organism evidence="2 3">
    <name type="scientific">Kutzneria albida DSM 43870</name>
    <dbReference type="NCBI Taxonomy" id="1449976"/>
    <lineage>
        <taxon>Bacteria</taxon>
        <taxon>Bacillati</taxon>
        <taxon>Actinomycetota</taxon>
        <taxon>Actinomycetes</taxon>
        <taxon>Pseudonocardiales</taxon>
        <taxon>Pseudonocardiaceae</taxon>
        <taxon>Kutzneria</taxon>
    </lineage>
</organism>
<reference evidence="2 3" key="1">
    <citation type="journal article" date="2014" name="BMC Genomics">
        <title>Complete genome sequence of producer of the glycopeptide antibiotic Aculeximycin Kutzneria albida DSM 43870T, a representative of minor genus of Pseudonocardiaceae.</title>
        <authorList>
            <person name="Rebets Y."/>
            <person name="Tokovenko B."/>
            <person name="Lushchyk I."/>
            <person name="Ruckert C."/>
            <person name="Zaburannyi N."/>
            <person name="Bechthold A."/>
            <person name="Kalinowski J."/>
            <person name="Luzhetskyy A."/>
        </authorList>
    </citation>
    <scope>NUCLEOTIDE SEQUENCE [LARGE SCALE GENOMIC DNA]</scope>
    <source>
        <strain evidence="2">DSM 43870</strain>
    </source>
</reference>
<dbReference type="Proteomes" id="UP000019225">
    <property type="component" value="Chromosome"/>
</dbReference>
<dbReference type="STRING" id="1449976.KALB_6106"/>
<gene>
    <name evidence="2" type="ORF">KALB_6106</name>
</gene>
<name>W5WFT5_9PSEU</name>
<feature type="region of interest" description="Disordered" evidence="1">
    <location>
        <begin position="244"/>
        <end position="272"/>
    </location>
</feature>
<dbReference type="eggNOG" id="ENOG5032V12">
    <property type="taxonomic scope" value="Bacteria"/>
</dbReference>
<dbReference type="EMBL" id="CP007155">
    <property type="protein sequence ID" value="AHH99466.1"/>
    <property type="molecule type" value="Genomic_DNA"/>
</dbReference>
<keyword evidence="3" id="KW-1185">Reference proteome</keyword>
<dbReference type="RefSeq" id="WP_025359379.1">
    <property type="nucleotide sequence ID" value="NZ_CP007155.1"/>
</dbReference>
<evidence type="ECO:0000256" key="1">
    <source>
        <dbReference type="SAM" id="MobiDB-lite"/>
    </source>
</evidence>